<keyword evidence="3" id="KW-1185">Reference proteome</keyword>
<name>A0ABR2ENU8_9ROSI</name>
<evidence type="ECO:0000256" key="1">
    <source>
        <dbReference type="SAM" id="MobiDB-lite"/>
    </source>
</evidence>
<evidence type="ECO:0000313" key="2">
    <source>
        <dbReference type="EMBL" id="KAK8563685.1"/>
    </source>
</evidence>
<evidence type="ECO:0000313" key="3">
    <source>
        <dbReference type="Proteomes" id="UP001472677"/>
    </source>
</evidence>
<accession>A0ABR2ENU8</accession>
<feature type="region of interest" description="Disordered" evidence="1">
    <location>
        <begin position="1"/>
        <end position="27"/>
    </location>
</feature>
<reference evidence="2 3" key="1">
    <citation type="journal article" date="2024" name="G3 (Bethesda)">
        <title>Genome assembly of Hibiscus sabdariffa L. provides insights into metabolisms of medicinal natural products.</title>
        <authorList>
            <person name="Kim T."/>
        </authorList>
    </citation>
    <scope>NUCLEOTIDE SEQUENCE [LARGE SCALE GENOMIC DNA]</scope>
    <source>
        <strain evidence="2">TK-2024</strain>
        <tissue evidence="2">Old leaves</tissue>
    </source>
</reference>
<comment type="caution">
    <text evidence="2">The sequence shown here is derived from an EMBL/GenBank/DDBJ whole genome shotgun (WGS) entry which is preliminary data.</text>
</comment>
<dbReference type="Proteomes" id="UP001472677">
    <property type="component" value="Unassembled WGS sequence"/>
</dbReference>
<dbReference type="EMBL" id="JBBPBM010000011">
    <property type="protein sequence ID" value="KAK8563685.1"/>
    <property type="molecule type" value="Genomic_DNA"/>
</dbReference>
<protein>
    <submittedName>
        <fullName evidence="2">Uncharacterized protein</fullName>
    </submittedName>
</protein>
<sequence>MVNPNSTFAGFTDTNLASNPSGRPPDETFGAMDVVLLENDESGIVNGAHLVDSLSDDNLVMDVVHDSLMADSIEGDKVDARVNAGLGLVISPSVPKANGEAGEGVIGQDEL</sequence>
<proteinExistence type="predicted"/>
<organism evidence="2 3">
    <name type="scientific">Hibiscus sabdariffa</name>
    <name type="common">roselle</name>
    <dbReference type="NCBI Taxonomy" id="183260"/>
    <lineage>
        <taxon>Eukaryota</taxon>
        <taxon>Viridiplantae</taxon>
        <taxon>Streptophyta</taxon>
        <taxon>Embryophyta</taxon>
        <taxon>Tracheophyta</taxon>
        <taxon>Spermatophyta</taxon>
        <taxon>Magnoliopsida</taxon>
        <taxon>eudicotyledons</taxon>
        <taxon>Gunneridae</taxon>
        <taxon>Pentapetalae</taxon>
        <taxon>rosids</taxon>
        <taxon>malvids</taxon>
        <taxon>Malvales</taxon>
        <taxon>Malvaceae</taxon>
        <taxon>Malvoideae</taxon>
        <taxon>Hibiscus</taxon>
    </lineage>
</organism>
<feature type="compositionally biased region" description="Polar residues" evidence="1">
    <location>
        <begin position="1"/>
        <end position="21"/>
    </location>
</feature>
<gene>
    <name evidence="2" type="ORF">V6N12_035826</name>
</gene>